<dbReference type="SUPFAM" id="SSF55874">
    <property type="entry name" value="ATPase domain of HSP90 chaperone/DNA topoisomerase II/histidine kinase"/>
    <property type="match status" value="1"/>
</dbReference>
<comment type="caution">
    <text evidence="10">The sequence shown here is derived from an EMBL/GenBank/DDBJ whole genome shotgun (WGS) entry which is preliminary data.</text>
</comment>
<evidence type="ECO:0000256" key="1">
    <source>
        <dbReference type="ARBA" id="ARBA00000085"/>
    </source>
</evidence>
<evidence type="ECO:0000256" key="4">
    <source>
        <dbReference type="ARBA" id="ARBA00022679"/>
    </source>
</evidence>
<keyword evidence="11" id="KW-1185">Reference proteome</keyword>
<dbReference type="InterPro" id="IPR000014">
    <property type="entry name" value="PAS"/>
</dbReference>
<dbReference type="EMBL" id="JAUFPN010000148">
    <property type="protein sequence ID" value="MDN3565561.1"/>
    <property type="molecule type" value="Genomic_DNA"/>
</dbReference>
<keyword evidence="7" id="KW-0067">ATP-binding</keyword>
<organism evidence="10 11">
    <name type="scientific">Paeniroseomonas aquatica</name>
    <dbReference type="NCBI Taxonomy" id="373043"/>
    <lineage>
        <taxon>Bacteria</taxon>
        <taxon>Pseudomonadati</taxon>
        <taxon>Pseudomonadota</taxon>
        <taxon>Alphaproteobacteria</taxon>
        <taxon>Acetobacterales</taxon>
        <taxon>Acetobacteraceae</taxon>
        <taxon>Paeniroseomonas</taxon>
    </lineage>
</organism>
<feature type="domain" description="Histidine kinase/HSP90-like ATPase" evidence="8">
    <location>
        <begin position="273"/>
        <end position="376"/>
    </location>
</feature>
<dbReference type="Pfam" id="PF13188">
    <property type="entry name" value="PAS_8"/>
    <property type="match status" value="1"/>
</dbReference>
<dbReference type="InterPro" id="IPR011495">
    <property type="entry name" value="Sig_transdc_His_kin_sub2_dim/P"/>
</dbReference>
<dbReference type="SMART" id="SM00387">
    <property type="entry name" value="HATPase_c"/>
    <property type="match status" value="1"/>
</dbReference>
<evidence type="ECO:0000256" key="5">
    <source>
        <dbReference type="ARBA" id="ARBA00022741"/>
    </source>
</evidence>
<keyword evidence="6 10" id="KW-0418">Kinase</keyword>
<dbReference type="SMART" id="SM00911">
    <property type="entry name" value="HWE_HK"/>
    <property type="match status" value="1"/>
</dbReference>
<dbReference type="Gene3D" id="3.30.450.20">
    <property type="entry name" value="PAS domain"/>
    <property type="match status" value="1"/>
</dbReference>
<reference evidence="11" key="1">
    <citation type="journal article" date="2019" name="Int. J. Syst. Evol. Microbiol.">
        <title>The Global Catalogue of Microorganisms (GCM) 10K type strain sequencing project: providing services to taxonomists for standard genome sequencing and annotation.</title>
        <authorList>
            <consortium name="The Broad Institute Genomics Platform"/>
            <consortium name="The Broad Institute Genome Sequencing Center for Infectious Disease"/>
            <person name="Wu L."/>
            <person name="Ma J."/>
        </authorList>
    </citation>
    <scope>NUCLEOTIDE SEQUENCE [LARGE SCALE GENOMIC DNA]</scope>
    <source>
        <strain evidence="11">CECT 7131</strain>
    </source>
</reference>
<keyword evidence="4" id="KW-0808">Transferase</keyword>
<name>A0ABT8A813_9PROT</name>
<feature type="domain" description="Signal transduction histidine kinase HWE region" evidence="9">
    <location>
        <begin position="170"/>
        <end position="267"/>
    </location>
</feature>
<evidence type="ECO:0000313" key="10">
    <source>
        <dbReference type="EMBL" id="MDN3565561.1"/>
    </source>
</evidence>
<dbReference type="Pfam" id="PF02518">
    <property type="entry name" value="HATPase_c"/>
    <property type="match status" value="1"/>
</dbReference>
<evidence type="ECO:0000313" key="11">
    <source>
        <dbReference type="Proteomes" id="UP001529369"/>
    </source>
</evidence>
<keyword evidence="5" id="KW-0547">Nucleotide-binding</keyword>
<dbReference type="NCBIfam" id="TIGR00229">
    <property type="entry name" value="sensory_box"/>
    <property type="match status" value="1"/>
</dbReference>
<evidence type="ECO:0000259" key="9">
    <source>
        <dbReference type="SMART" id="SM00911"/>
    </source>
</evidence>
<evidence type="ECO:0000259" key="8">
    <source>
        <dbReference type="SMART" id="SM00387"/>
    </source>
</evidence>
<dbReference type="CDD" id="cd00130">
    <property type="entry name" value="PAS"/>
    <property type="match status" value="1"/>
</dbReference>
<dbReference type="GO" id="GO:0016301">
    <property type="term" value="F:kinase activity"/>
    <property type="evidence" value="ECO:0007669"/>
    <property type="project" value="UniProtKB-KW"/>
</dbReference>
<dbReference type="PANTHER" id="PTHR41523">
    <property type="entry name" value="TWO-COMPONENT SYSTEM SENSOR PROTEIN"/>
    <property type="match status" value="1"/>
</dbReference>
<keyword evidence="3" id="KW-0597">Phosphoprotein</keyword>
<dbReference type="InterPro" id="IPR003594">
    <property type="entry name" value="HATPase_dom"/>
</dbReference>
<dbReference type="InterPro" id="IPR036890">
    <property type="entry name" value="HATPase_C_sf"/>
</dbReference>
<accession>A0ABT8A813</accession>
<dbReference type="Pfam" id="PF07568">
    <property type="entry name" value="HisKA_2"/>
    <property type="match status" value="1"/>
</dbReference>
<dbReference type="InterPro" id="IPR035965">
    <property type="entry name" value="PAS-like_dom_sf"/>
</dbReference>
<dbReference type="PANTHER" id="PTHR41523:SF8">
    <property type="entry name" value="ETHYLENE RESPONSE SENSOR PROTEIN"/>
    <property type="match status" value="1"/>
</dbReference>
<gene>
    <name evidence="10" type="ORF">QWZ14_14430</name>
</gene>
<dbReference type="Gene3D" id="3.30.565.10">
    <property type="entry name" value="Histidine kinase-like ATPase, C-terminal domain"/>
    <property type="match status" value="1"/>
</dbReference>
<dbReference type="Proteomes" id="UP001529369">
    <property type="component" value="Unassembled WGS sequence"/>
</dbReference>
<dbReference type="InterPro" id="IPR011102">
    <property type="entry name" value="Sig_transdc_His_kinase_HWE"/>
</dbReference>
<dbReference type="SUPFAM" id="SSF55785">
    <property type="entry name" value="PYP-like sensor domain (PAS domain)"/>
    <property type="match status" value="1"/>
</dbReference>
<protein>
    <recommendedName>
        <fullName evidence="2">histidine kinase</fullName>
        <ecNumber evidence="2">2.7.13.3</ecNumber>
    </recommendedName>
</protein>
<comment type="catalytic activity">
    <reaction evidence="1">
        <text>ATP + protein L-histidine = ADP + protein N-phospho-L-histidine.</text>
        <dbReference type="EC" id="2.7.13.3"/>
    </reaction>
</comment>
<proteinExistence type="predicted"/>
<evidence type="ECO:0000256" key="6">
    <source>
        <dbReference type="ARBA" id="ARBA00022777"/>
    </source>
</evidence>
<dbReference type="EC" id="2.7.13.3" evidence="2"/>
<evidence type="ECO:0000256" key="2">
    <source>
        <dbReference type="ARBA" id="ARBA00012438"/>
    </source>
</evidence>
<evidence type="ECO:0000256" key="3">
    <source>
        <dbReference type="ARBA" id="ARBA00022553"/>
    </source>
</evidence>
<sequence>MTEDNGTASQVEALLATADLAGALDNERFRRFLDQVPIAIAVAEIPPAPAGAGGEHIVYANPEFEQVSGLAAKGLSGKPWTLLAGEEQDVPAPRSLGEAIPAGQDRIGTFRMNRPEGGPALVDAYANLIEDDEGVPAYRMAVLVDIGAHAPDLKQELADRLREKDLQLQEIQHRVKNNLQMIAALIRIEARNAQGGMDPAPFDRLAGRIEAIQILYGLLSDSDRDGSRAAAGQVSTIDLGSYLSDIASSVMRSHAVEGIRLDLKVDSYPVSVNVAMPTGLVVNELLTNALKHAFPGLGRERQGGTITLHSLSDGEGCRLTVADDGIGLPAGAEWPRRGKLSAMIVQSLRQNARASFTVESRPGEGTRVLIAFRRETAAAA</sequence>
<evidence type="ECO:0000256" key="7">
    <source>
        <dbReference type="ARBA" id="ARBA00022840"/>
    </source>
</evidence>
<dbReference type="RefSeq" id="WP_290317405.1">
    <property type="nucleotide sequence ID" value="NZ_JAUFPN010000148.1"/>
</dbReference>